<evidence type="ECO:0000313" key="3">
    <source>
        <dbReference type="Proteomes" id="UP000694050"/>
    </source>
</evidence>
<evidence type="ECO:0000259" key="1">
    <source>
        <dbReference type="PROSITE" id="PS50097"/>
    </source>
</evidence>
<reference evidence="2" key="1">
    <citation type="submission" date="2021-04" db="EMBL/GenBank/DDBJ databases">
        <title>First draft genome resource for Brassicaceae pathogens Fusarium oxysporum f. sp. raphani and Fusarium oxysporum f. sp. rapae.</title>
        <authorList>
            <person name="Asai S."/>
        </authorList>
    </citation>
    <scope>NUCLEOTIDE SEQUENCE</scope>
    <source>
        <strain evidence="2">Tf1208</strain>
    </source>
</reference>
<gene>
    <name evidence="2" type="ORF">Forpe1208_v013320</name>
</gene>
<accession>A0A8J5TRJ3</accession>
<proteinExistence type="predicted"/>
<organism evidence="2 3">
    <name type="scientific">Fusarium oxysporum f. sp. rapae</name>
    <dbReference type="NCBI Taxonomy" id="485398"/>
    <lineage>
        <taxon>Eukaryota</taxon>
        <taxon>Fungi</taxon>
        <taxon>Dikarya</taxon>
        <taxon>Ascomycota</taxon>
        <taxon>Pezizomycotina</taxon>
        <taxon>Sordariomycetes</taxon>
        <taxon>Hypocreomycetidae</taxon>
        <taxon>Hypocreales</taxon>
        <taxon>Nectriaceae</taxon>
        <taxon>Fusarium</taxon>
        <taxon>Fusarium oxysporum species complex</taxon>
    </lineage>
</organism>
<name>A0A8J5TRJ3_FUSOX</name>
<evidence type="ECO:0000313" key="2">
    <source>
        <dbReference type="EMBL" id="KAG7407029.1"/>
    </source>
</evidence>
<dbReference type="EMBL" id="JAELUQ010000010">
    <property type="protein sequence ID" value="KAG7407029.1"/>
    <property type="molecule type" value="Genomic_DNA"/>
</dbReference>
<sequence length="236" mass="26736">MNSSTLETVGEEYTYLPPDSISQIIPDRDVILVVGPSQHKILVYSHFLERISPVFRAMLNAPMEEGEALASRHDDDYPVAISLPADKAEPMEQVLRTLYGSDPSASRFSMNEAKEIAIVAEKYGMAERLEVFPSFWLHKATRTIVSEATEDDWNAVVVAYLLKNEQEFFKTQEFQLTDTRLLKFSGSFHDKYTGMRLGMAIEELRSASLRNMPGFKAVMGLCLFCFSHTTESFTQQ</sequence>
<dbReference type="AlphaFoldDB" id="A0A8J5TRJ3"/>
<protein>
    <recommendedName>
        <fullName evidence="1">BTB domain-containing protein</fullName>
    </recommendedName>
</protein>
<dbReference type="SMART" id="SM00225">
    <property type="entry name" value="BTB"/>
    <property type="match status" value="1"/>
</dbReference>
<comment type="caution">
    <text evidence="2">The sequence shown here is derived from an EMBL/GenBank/DDBJ whole genome shotgun (WGS) entry which is preliminary data.</text>
</comment>
<feature type="domain" description="BTB" evidence="1">
    <location>
        <begin position="28"/>
        <end position="107"/>
    </location>
</feature>
<dbReference type="Proteomes" id="UP000694050">
    <property type="component" value="Unassembled WGS sequence"/>
</dbReference>
<dbReference type="CDD" id="cd18186">
    <property type="entry name" value="BTB_POZ_ZBTB_KLHL-like"/>
    <property type="match status" value="1"/>
</dbReference>
<dbReference type="InterPro" id="IPR000210">
    <property type="entry name" value="BTB/POZ_dom"/>
</dbReference>
<dbReference type="PROSITE" id="PS50097">
    <property type="entry name" value="BTB"/>
    <property type="match status" value="1"/>
</dbReference>